<dbReference type="InterPro" id="IPR007507">
    <property type="entry name" value="Glycos_transf_N"/>
</dbReference>
<dbReference type="Pfam" id="PF04413">
    <property type="entry name" value="Glycos_transf_N"/>
    <property type="match status" value="1"/>
</dbReference>
<dbReference type="InterPro" id="IPR038107">
    <property type="entry name" value="Glycos_transf_N_sf"/>
</dbReference>
<evidence type="ECO:0000256" key="2">
    <source>
        <dbReference type="PIRSR" id="PIRSR639901-1"/>
    </source>
</evidence>
<dbReference type="Gene3D" id="3.40.50.11720">
    <property type="entry name" value="3-Deoxy-D-manno-octulosonic-acid transferase, N-terminal domain"/>
    <property type="match status" value="1"/>
</dbReference>
<evidence type="ECO:0000313" key="4">
    <source>
        <dbReference type="EMBL" id="GFH15610.1"/>
    </source>
</evidence>
<name>A0A699Z1U9_HAELA</name>
<dbReference type="InterPro" id="IPR039901">
    <property type="entry name" value="Kdotransferase"/>
</dbReference>
<comment type="caution">
    <text evidence="4">The sequence shown here is derived from an EMBL/GenBank/DDBJ whole genome shotgun (WGS) entry which is preliminary data.</text>
</comment>
<dbReference type="Proteomes" id="UP000485058">
    <property type="component" value="Unassembled WGS sequence"/>
</dbReference>
<dbReference type="GO" id="GO:0009245">
    <property type="term" value="P:lipid A biosynthetic process"/>
    <property type="evidence" value="ECO:0007669"/>
    <property type="project" value="TreeGrafter"/>
</dbReference>
<feature type="domain" description="3-deoxy-D-manno-octulosonic-acid transferase N-terminal" evidence="3">
    <location>
        <begin position="35"/>
        <end position="129"/>
    </location>
</feature>
<dbReference type="PANTHER" id="PTHR42755:SF1">
    <property type="entry name" value="3-DEOXY-D-MANNO-OCTULOSONIC ACID TRANSFERASE, MITOCHONDRIAL-RELATED"/>
    <property type="match status" value="1"/>
</dbReference>
<sequence length="129" mass="14435">MLIELRIMPQSASSIPLSVVKLAWHAWRQRDTTLQRLGLSSIKRSAGPLIWLHASTVAECAVALPVLFRCLLEYNDKVHIMLTVACAEALKLLQGALPARVILQMVPLDNPVSATMFMRHWRPQVGILM</sequence>
<evidence type="ECO:0000259" key="3">
    <source>
        <dbReference type="Pfam" id="PF04413"/>
    </source>
</evidence>
<keyword evidence="1 4" id="KW-0808">Transferase</keyword>
<evidence type="ECO:0000256" key="1">
    <source>
        <dbReference type="ARBA" id="ARBA00022679"/>
    </source>
</evidence>
<keyword evidence="5" id="KW-1185">Reference proteome</keyword>
<reference evidence="4 5" key="1">
    <citation type="submission" date="2020-02" db="EMBL/GenBank/DDBJ databases">
        <title>Draft genome sequence of Haematococcus lacustris strain NIES-144.</title>
        <authorList>
            <person name="Morimoto D."/>
            <person name="Nakagawa S."/>
            <person name="Yoshida T."/>
            <person name="Sawayama S."/>
        </authorList>
    </citation>
    <scope>NUCLEOTIDE SEQUENCE [LARGE SCALE GENOMIC DNA]</scope>
    <source>
        <strain evidence="4 5">NIES-144</strain>
    </source>
</reference>
<evidence type="ECO:0000313" key="5">
    <source>
        <dbReference type="Proteomes" id="UP000485058"/>
    </source>
</evidence>
<feature type="active site" description="Proton acceptor" evidence="2">
    <location>
        <position position="59"/>
    </location>
</feature>
<protein>
    <submittedName>
        <fullName evidence="4">3-deoxy-D-manno-octulosonic-acidtransferase</fullName>
    </submittedName>
</protein>
<gene>
    <name evidence="4" type="ORF">HaLaN_11863</name>
</gene>
<dbReference type="PANTHER" id="PTHR42755">
    <property type="entry name" value="3-DEOXY-MANNO-OCTULOSONATE CYTIDYLYLTRANSFERASE"/>
    <property type="match status" value="1"/>
</dbReference>
<organism evidence="4 5">
    <name type="scientific">Haematococcus lacustris</name>
    <name type="common">Green alga</name>
    <name type="synonym">Haematococcus pluvialis</name>
    <dbReference type="NCBI Taxonomy" id="44745"/>
    <lineage>
        <taxon>Eukaryota</taxon>
        <taxon>Viridiplantae</taxon>
        <taxon>Chlorophyta</taxon>
        <taxon>core chlorophytes</taxon>
        <taxon>Chlorophyceae</taxon>
        <taxon>CS clade</taxon>
        <taxon>Chlamydomonadales</taxon>
        <taxon>Haematococcaceae</taxon>
        <taxon>Haematococcus</taxon>
    </lineage>
</organism>
<accession>A0A699Z1U9</accession>
<proteinExistence type="predicted"/>
<dbReference type="GO" id="GO:0016740">
    <property type="term" value="F:transferase activity"/>
    <property type="evidence" value="ECO:0007669"/>
    <property type="project" value="UniProtKB-KW"/>
</dbReference>
<feature type="non-terminal residue" evidence="4">
    <location>
        <position position="129"/>
    </location>
</feature>
<dbReference type="AlphaFoldDB" id="A0A699Z1U9"/>
<dbReference type="EMBL" id="BLLF01000874">
    <property type="protein sequence ID" value="GFH15610.1"/>
    <property type="molecule type" value="Genomic_DNA"/>
</dbReference>
<dbReference type="GO" id="GO:0005886">
    <property type="term" value="C:plasma membrane"/>
    <property type="evidence" value="ECO:0007669"/>
    <property type="project" value="TreeGrafter"/>
</dbReference>